<dbReference type="PATRIC" id="fig|717959.3.peg.91"/>
<accession>D4IM78</accession>
<reference evidence="1 2" key="1">
    <citation type="submission" date="2010-03" db="EMBL/GenBank/DDBJ databases">
        <title>The genome sequence of Alistipes shahii WAL 8301.</title>
        <authorList>
            <consortium name="metaHIT consortium -- http://www.metahit.eu/"/>
            <person name="Pajon A."/>
            <person name="Turner K."/>
            <person name="Parkhill J."/>
        </authorList>
    </citation>
    <scope>NUCLEOTIDE SEQUENCE [LARGE SCALE GENOMIC DNA]</scope>
    <source>
        <strain evidence="1 2">WAL 8301</strain>
    </source>
</reference>
<organism evidence="1 2">
    <name type="scientific">Alistipes shahii WAL 8301</name>
    <dbReference type="NCBI Taxonomy" id="717959"/>
    <lineage>
        <taxon>Bacteria</taxon>
        <taxon>Pseudomonadati</taxon>
        <taxon>Bacteroidota</taxon>
        <taxon>Bacteroidia</taxon>
        <taxon>Bacteroidales</taxon>
        <taxon>Rikenellaceae</taxon>
        <taxon>Alistipes</taxon>
    </lineage>
</organism>
<dbReference type="KEGG" id="ash:AL1_16410"/>
<gene>
    <name evidence="1" type="ORF">AL1_16410</name>
</gene>
<reference evidence="1 2" key="2">
    <citation type="submission" date="2010-03" db="EMBL/GenBank/DDBJ databases">
        <authorList>
            <person name="Pajon A."/>
        </authorList>
    </citation>
    <scope>NUCLEOTIDE SEQUENCE [LARGE SCALE GENOMIC DNA]</scope>
    <source>
        <strain evidence="1 2">WAL 8301</strain>
    </source>
</reference>
<proteinExistence type="predicted"/>
<name>D4IM78_9BACT</name>
<evidence type="ECO:0000313" key="1">
    <source>
        <dbReference type="EMBL" id="CBK64040.1"/>
    </source>
</evidence>
<evidence type="ECO:0000313" key="2">
    <source>
        <dbReference type="Proteomes" id="UP000008794"/>
    </source>
</evidence>
<dbReference type="AlphaFoldDB" id="D4IM78"/>
<dbReference type="Proteomes" id="UP000008794">
    <property type="component" value="Chromosome"/>
</dbReference>
<protein>
    <submittedName>
        <fullName evidence="1">Uncharacterized protein</fullName>
    </submittedName>
</protein>
<dbReference type="STRING" id="717959.AL1_16410"/>
<dbReference type="HOGENOM" id="CLU_115334_1_0_10"/>
<sequence>MVESKIRTATATIRALLKTKNNNSKIYIMAEKIEISLTDFVGFVNKMGTAKQNHVKTIKERPEYEPYMDFYKAIRTAIINLHKKKQSKDILDKVLEDLTDEKKKKCYPEIVAGYKKFLGRKQFEWIKPPKKDWKIGNIVITINPEIGLEEKKKDGTSNFYIVKLYFKDDALKKAQADQILTLMEMQLRSKMKEPEIKFAILDVRRNKFHVKKDHDLKELPLLQGEAHSFATIWDSL</sequence>
<keyword evidence="2" id="KW-1185">Reference proteome</keyword>
<dbReference type="EMBL" id="FP929032">
    <property type="protein sequence ID" value="CBK64040.1"/>
    <property type="molecule type" value="Genomic_DNA"/>
</dbReference>